<reference evidence="1 2" key="1">
    <citation type="submission" date="2024-06" db="EMBL/GenBank/DDBJ databases">
        <title>The Natural Products Discovery Center: Release of the First 8490 Sequenced Strains for Exploring Actinobacteria Biosynthetic Diversity.</title>
        <authorList>
            <person name="Kalkreuter E."/>
            <person name="Kautsar S.A."/>
            <person name="Yang D."/>
            <person name="Bader C.D."/>
            <person name="Teijaro C.N."/>
            <person name="Fluegel L."/>
            <person name="Davis C.M."/>
            <person name="Simpson J.R."/>
            <person name="Lauterbach L."/>
            <person name="Steele A.D."/>
            <person name="Gui C."/>
            <person name="Meng S."/>
            <person name="Li G."/>
            <person name="Viehrig K."/>
            <person name="Ye F."/>
            <person name="Su P."/>
            <person name="Kiefer A.F."/>
            <person name="Nichols A."/>
            <person name="Cepeda A.J."/>
            <person name="Yan W."/>
            <person name="Fan B."/>
            <person name="Jiang Y."/>
            <person name="Adhikari A."/>
            <person name="Zheng C.-J."/>
            <person name="Schuster L."/>
            <person name="Cowan T.M."/>
            <person name="Smanski M.J."/>
            <person name="Chevrette M.G."/>
            <person name="De Carvalho L.P.S."/>
            <person name="Shen B."/>
        </authorList>
    </citation>
    <scope>NUCLEOTIDE SEQUENCE [LARGE SCALE GENOMIC DNA]</scope>
    <source>
        <strain evidence="1 2">NPDC052347</strain>
    </source>
</reference>
<name>A0ABV3K331_STRON</name>
<accession>A0ABV3K331</accession>
<protein>
    <submittedName>
        <fullName evidence="1">Transcriptional regulator</fullName>
    </submittedName>
</protein>
<dbReference type="EMBL" id="JBFAUK010000017">
    <property type="protein sequence ID" value="MEV5508934.1"/>
    <property type="molecule type" value="Genomic_DNA"/>
</dbReference>
<dbReference type="Proteomes" id="UP001552594">
    <property type="component" value="Unassembled WGS sequence"/>
</dbReference>
<sequence length="115" mass="13283">MALPPSVTELRRARFARRLPVELSELKGPVHGTVRLPLHIAWSGLTQFDLDQARLRMSYYRILLAEGQREDLVRHLNREVLISMWPILRTLISRDIRDVWESAFDELVPGNQAAA</sequence>
<evidence type="ECO:0000313" key="1">
    <source>
        <dbReference type="EMBL" id="MEV5508934.1"/>
    </source>
</evidence>
<evidence type="ECO:0000313" key="2">
    <source>
        <dbReference type="Proteomes" id="UP001552594"/>
    </source>
</evidence>
<organism evidence="1 2">
    <name type="scientific">Streptomyces orinoci</name>
    <name type="common">Streptoverticillium orinoci</name>
    <dbReference type="NCBI Taxonomy" id="67339"/>
    <lineage>
        <taxon>Bacteria</taxon>
        <taxon>Bacillati</taxon>
        <taxon>Actinomycetota</taxon>
        <taxon>Actinomycetes</taxon>
        <taxon>Kitasatosporales</taxon>
        <taxon>Streptomycetaceae</taxon>
        <taxon>Streptomyces</taxon>
    </lineage>
</organism>
<comment type="caution">
    <text evidence="1">The sequence shown here is derived from an EMBL/GenBank/DDBJ whole genome shotgun (WGS) entry which is preliminary data.</text>
</comment>
<proteinExistence type="predicted"/>
<dbReference type="RefSeq" id="WP_109282129.1">
    <property type="nucleotide sequence ID" value="NZ_JBFAUK010000017.1"/>
</dbReference>
<keyword evidence="2" id="KW-1185">Reference proteome</keyword>
<gene>
    <name evidence="1" type="ORF">AB0L16_21240</name>
</gene>